<evidence type="ECO:0008006" key="2">
    <source>
        <dbReference type="Google" id="ProtNLM"/>
    </source>
</evidence>
<reference evidence="1" key="1">
    <citation type="submission" date="2018-05" db="EMBL/GenBank/DDBJ databases">
        <authorList>
            <person name="Lanie J.A."/>
            <person name="Ng W.-L."/>
            <person name="Kazmierczak K.M."/>
            <person name="Andrzejewski T.M."/>
            <person name="Davidsen T.M."/>
            <person name="Wayne K.J."/>
            <person name="Tettelin H."/>
            <person name="Glass J.I."/>
            <person name="Rusch D."/>
            <person name="Podicherti R."/>
            <person name="Tsui H.-C.T."/>
            <person name="Winkler M.E."/>
        </authorList>
    </citation>
    <scope>NUCLEOTIDE SEQUENCE</scope>
</reference>
<accession>A0A383CTJ6</accession>
<gene>
    <name evidence="1" type="ORF">METZ01_LOCUS488258</name>
</gene>
<organism evidence="1">
    <name type="scientific">marine metagenome</name>
    <dbReference type="NCBI Taxonomy" id="408172"/>
    <lineage>
        <taxon>unclassified sequences</taxon>
        <taxon>metagenomes</taxon>
        <taxon>ecological metagenomes</taxon>
    </lineage>
</organism>
<evidence type="ECO:0000313" key="1">
    <source>
        <dbReference type="EMBL" id="SVE35404.1"/>
    </source>
</evidence>
<proteinExistence type="predicted"/>
<protein>
    <recommendedName>
        <fullName evidence="2">Prolyl 4-hydroxylase alpha subunit Fe(2+) 2OG dioxygenase domain-containing protein</fullName>
    </recommendedName>
</protein>
<feature type="non-terminal residue" evidence="1">
    <location>
        <position position="1"/>
    </location>
</feature>
<dbReference type="EMBL" id="UINC01211491">
    <property type="protein sequence ID" value="SVE35404.1"/>
    <property type="molecule type" value="Genomic_DNA"/>
</dbReference>
<sequence length="227" mass="26973">GFGIALRLHSPQTQIMKKLIEFLRSSDFNNCLAEKFGHNLNDCDIDGGIQKYLDGYEISPHPDLRRKAATYMVNINPKKESESMNHHTHYLKFKSQYRYVQAFWEENELIDRCWVPWNWCETKFIQSRNNSIVLFQPTNNTMHAVKASYNHLNTQRTQLYGNLWFKENNVEGTFDWEDFDLQLSNKKNKNIRDKIPDPVRNFLKMARSKILKTDEKVGGKSFYDFYE</sequence>
<dbReference type="Gene3D" id="2.60.120.620">
    <property type="entry name" value="q2cbj1_9rhob like domain"/>
    <property type="match status" value="1"/>
</dbReference>
<name>A0A383CTJ6_9ZZZZ</name>
<dbReference type="AlphaFoldDB" id="A0A383CTJ6"/>